<dbReference type="RefSeq" id="WP_377089120.1">
    <property type="nucleotide sequence ID" value="NZ_JBHSJL010000014.1"/>
</dbReference>
<evidence type="ECO:0000256" key="2">
    <source>
        <dbReference type="ARBA" id="ARBA00008472"/>
    </source>
</evidence>
<feature type="transmembrane region" description="Helical" evidence="11">
    <location>
        <begin position="94"/>
        <end position="114"/>
    </location>
</feature>
<dbReference type="InterPro" id="IPR000440">
    <property type="entry name" value="NADH_UbQ/plastoQ_OxRdtase_su3"/>
</dbReference>
<accession>A0ABW4ZDE3</accession>
<dbReference type="PANTHER" id="PTHR11058">
    <property type="entry name" value="NADH-UBIQUINONE OXIDOREDUCTASE CHAIN 3"/>
    <property type="match status" value="1"/>
</dbReference>
<evidence type="ECO:0000256" key="5">
    <source>
        <dbReference type="ARBA" id="ARBA00022692"/>
    </source>
</evidence>
<proteinExistence type="inferred from homology"/>
<keyword evidence="11" id="KW-0830">Ubiquinone</keyword>
<evidence type="ECO:0000256" key="12">
    <source>
        <dbReference type="RuleBase" id="RU003639"/>
    </source>
</evidence>
<evidence type="ECO:0000313" key="13">
    <source>
        <dbReference type="EMBL" id="MFD2160039.1"/>
    </source>
</evidence>
<evidence type="ECO:0000256" key="9">
    <source>
        <dbReference type="ARBA" id="ARBA00023027"/>
    </source>
</evidence>
<dbReference type="InterPro" id="IPR023043">
    <property type="entry name" value="NAD(P)H_OxRDtase_bac/plastid"/>
</dbReference>
<feature type="transmembrane region" description="Helical" evidence="11">
    <location>
        <begin position="61"/>
        <end position="82"/>
    </location>
</feature>
<comment type="caution">
    <text evidence="13">The sequence shown here is derived from an EMBL/GenBank/DDBJ whole genome shotgun (WGS) entry which is preliminary data.</text>
</comment>
<dbReference type="InterPro" id="IPR038430">
    <property type="entry name" value="NDAH_ubi_oxred_su3_sf"/>
</dbReference>
<keyword evidence="6 11" id="KW-0874">Quinone</keyword>
<comment type="catalytic activity">
    <reaction evidence="11 12">
        <text>a quinone + NADH + 5 H(+)(in) = a quinol + NAD(+) + 4 H(+)(out)</text>
        <dbReference type="Rhea" id="RHEA:57888"/>
        <dbReference type="ChEBI" id="CHEBI:15378"/>
        <dbReference type="ChEBI" id="CHEBI:24646"/>
        <dbReference type="ChEBI" id="CHEBI:57540"/>
        <dbReference type="ChEBI" id="CHEBI:57945"/>
        <dbReference type="ChEBI" id="CHEBI:132124"/>
    </reaction>
</comment>
<protein>
    <recommendedName>
        <fullName evidence="11">NADH-quinone oxidoreductase subunit A</fullName>
        <ecNumber evidence="11">7.1.1.-</ecNumber>
    </recommendedName>
    <alternativeName>
        <fullName evidence="11">NADH dehydrogenase I subunit A</fullName>
    </alternativeName>
    <alternativeName>
        <fullName evidence="11">NDH-1 subunit A</fullName>
    </alternativeName>
    <alternativeName>
        <fullName evidence="11">NUO1</fullName>
    </alternativeName>
</protein>
<comment type="subcellular location">
    <subcellularLocation>
        <location evidence="11 12">Cell membrane</location>
        <topology evidence="11 12">Multi-pass membrane protein</topology>
    </subcellularLocation>
    <subcellularLocation>
        <location evidence="1">Membrane</location>
        <topology evidence="1">Multi-pass membrane protein</topology>
    </subcellularLocation>
</comment>
<sequence length="123" mass="13443">MLESFYPVILQALTAIGFAAISLGLSVLLGKKGRRDGAKDTVYECGMLPVGGGAPRFSVKFYMVAMLFVLFDIEVVFMYPWAVQFKELIAVNSVALYSVLGFVGVLAVAYLYALKKSALSWNE</sequence>
<dbReference type="Pfam" id="PF00507">
    <property type="entry name" value="Oxidored_q4"/>
    <property type="match status" value="1"/>
</dbReference>
<gene>
    <name evidence="11" type="primary">nuoA</name>
    <name evidence="13" type="ORF">ACFSW8_14115</name>
</gene>
<comment type="function">
    <text evidence="11">NDH-1 shuttles electrons from NADH, via FMN and iron-sulfur (Fe-S) centers, to quinones in the respiratory chain. The immediate electron acceptor for the enzyme in this species is believed to be ubiquinone. Couples the redox reaction to proton translocation (for every two electrons transferred, four hydrogen ions are translocated across the cytoplasmic membrane), and thus conserves the redox energy in a proton gradient.</text>
</comment>
<comment type="similarity">
    <text evidence="2 11 12">Belongs to the complex I subunit 3 family.</text>
</comment>
<keyword evidence="7 11" id="KW-1278">Translocase</keyword>
<keyword evidence="5 11" id="KW-0812">Transmembrane</keyword>
<evidence type="ECO:0000256" key="6">
    <source>
        <dbReference type="ARBA" id="ARBA00022719"/>
    </source>
</evidence>
<name>A0ABW4ZDE3_9BACT</name>
<comment type="subunit">
    <text evidence="11">NDH-1 is composed of 14 different subunits. Subunits NuoA, H, J, K, L, M, N constitute the membrane sector of the complex.</text>
</comment>
<dbReference type="EC" id="7.1.1.-" evidence="11"/>
<evidence type="ECO:0000256" key="10">
    <source>
        <dbReference type="ARBA" id="ARBA00023136"/>
    </source>
</evidence>
<dbReference type="HAMAP" id="MF_01394">
    <property type="entry name" value="NDH1_NuoA"/>
    <property type="match status" value="1"/>
</dbReference>
<reference evidence="14" key="1">
    <citation type="journal article" date="2019" name="Int. J. Syst. Evol. Microbiol.">
        <title>The Global Catalogue of Microorganisms (GCM) 10K type strain sequencing project: providing services to taxonomists for standard genome sequencing and annotation.</title>
        <authorList>
            <consortium name="The Broad Institute Genomics Platform"/>
            <consortium name="The Broad Institute Genome Sequencing Center for Infectious Disease"/>
            <person name="Wu L."/>
            <person name="Ma J."/>
        </authorList>
    </citation>
    <scope>NUCLEOTIDE SEQUENCE [LARGE SCALE GENOMIC DNA]</scope>
    <source>
        <strain evidence="14">CCUG 57942</strain>
    </source>
</reference>
<keyword evidence="9 11" id="KW-0520">NAD</keyword>
<dbReference type="PANTHER" id="PTHR11058:SF22">
    <property type="entry name" value="NADH-QUINONE OXIDOREDUCTASE SUBUNIT A"/>
    <property type="match status" value="1"/>
</dbReference>
<keyword evidence="8 11" id="KW-1133">Transmembrane helix</keyword>
<evidence type="ECO:0000256" key="3">
    <source>
        <dbReference type="ARBA" id="ARBA00022448"/>
    </source>
</evidence>
<keyword evidence="14" id="KW-1185">Reference proteome</keyword>
<keyword evidence="10 11" id="KW-0472">Membrane</keyword>
<keyword evidence="4 11" id="KW-1003">Cell membrane</keyword>
<evidence type="ECO:0000256" key="7">
    <source>
        <dbReference type="ARBA" id="ARBA00022967"/>
    </source>
</evidence>
<dbReference type="EMBL" id="JBHUJB010000062">
    <property type="protein sequence ID" value="MFD2160039.1"/>
    <property type="molecule type" value="Genomic_DNA"/>
</dbReference>
<evidence type="ECO:0000256" key="11">
    <source>
        <dbReference type="HAMAP-Rule" id="MF_01394"/>
    </source>
</evidence>
<keyword evidence="3 11" id="KW-0813">Transport</keyword>
<dbReference type="Gene3D" id="1.20.58.1610">
    <property type="entry name" value="NADH:ubiquinone/plastoquinone oxidoreductase, chain 3"/>
    <property type="match status" value="1"/>
</dbReference>
<evidence type="ECO:0000256" key="4">
    <source>
        <dbReference type="ARBA" id="ARBA00022475"/>
    </source>
</evidence>
<evidence type="ECO:0000256" key="8">
    <source>
        <dbReference type="ARBA" id="ARBA00022989"/>
    </source>
</evidence>
<evidence type="ECO:0000256" key="1">
    <source>
        <dbReference type="ARBA" id="ARBA00004141"/>
    </source>
</evidence>
<evidence type="ECO:0000313" key="14">
    <source>
        <dbReference type="Proteomes" id="UP001597389"/>
    </source>
</evidence>
<dbReference type="Proteomes" id="UP001597389">
    <property type="component" value="Unassembled WGS sequence"/>
</dbReference>
<feature type="transmembrane region" description="Helical" evidence="11">
    <location>
        <begin position="6"/>
        <end position="29"/>
    </location>
</feature>
<organism evidence="13 14">
    <name type="scientific">Rubritalea tangerina</name>
    <dbReference type="NCBI Taxonomy" id="430798"/>
    <lineage>
        <taxon>Bacteria</taxon>
        <taxon>Pseudomonadati</taxon>
        <taxon>Verrucomicrobiota</taxon>
        <taxon>Verrucomicrobiia</taxon>
        <taxon>Verrucomicrobiales</taxon>
        <taxon>Rubritaleaceae</taxon>
        <taxon>Rubritalea</taxon>
    </lineage>
</organism>